<dbReference type="Proteomes" id="UP000076532">
    <property type="component" value="Unassembled WGS sequence"/>
</dbReference>
<dbReference type="GO" id="GO:0015369">
    <property type="term" value="F:calcium:proton antiporter activity"/>
    <property type="evidence" value="ECO:0007669"/>
    <property type="project" value="TreeGrafter"/>
</dbReference>
<feature type="transmembrane region" description="Helical" evidence="9">
    <location>
        <begin position="464"/>
        <end position="482"/>
    </location>
</feature>
<comment type="subcellular location">
    <subcellularLocation>
        <location evidence="1">Endomembrane system</location>
        <topology evidence="1">Multi-pass membrane protein</topology>
    </subcellularLocation>
</comment>
<dbReference type="EMBL" id="KV417669">
    <property type="protein sequence ID" value="KZP11019.1"/>
    <property type="molecule type" value="Genomic_DNA"/>
</dbReference>
<feature type="domain" description="Sodium/calcium exchanger membrane region" evidence="10">
    <location>
        <begin position="470"/>
        <end position="610"/>
    </location>
</feature>
<keyword evidence="3" id="KW-0813">Transport</keyword>
<name>A0A165ZX05_9AGAM</name>
<dbReference type="InterPro" id="IPR004837">
    <property type="entry name" value="NaCa_Exmemb"/>
</dbReference>
<feature type="compositionally biased region" description="Basic residues" evidence="8">
    <location>
        <begin position="82"/>
        <end position="93"/>
    </location>
</feature>
<comment type="similarity">
    <text evidence="2">Belongs to the Ca(2+):cation antiporter (CaCA) (TC 2.A.19) family.</text>
</comment>
<feature type="transmembrane region" description="Helical" evidence="9">
    <location>
        <begin position="149"/>
        <end position="169"/>
    </location>
</feature>
<evidence type="ECO:0000256" key="4">
    <source>
        <dbReference type="ARBA" id="ARBA00022692"/>
    </source>
</evidence>
<dbReference type="Gene3D" id="1.20.1420.30">
    <property type="entry name" value="NCX, central ion-binding region"/>
    <property type="match status" value="2"/>
</dbReference>
<keyword evidence="5 9" id="KW-1133">Transmembrane helix</keyword>
<sequence length="625" mass="68942">MDSGSGRLESFPHSPTDTEFSFTRPGTAMSNQDRPGSIAQPDFTQRIQRPFLFRARSLERSSTLTSCNSSTSLVSEAARGTHQQRGRPGHAHTHASPSRSSPFFFNWPPQAAGLIPEPGATYRAWEEKRTHAIRRREKGATKWYHGWKVILFGSWLNLLLLVVPVSWVLHLVMENSHTLDFIFCTIAMIPLVKMHDLATQDLALRIGGSKTGLLNASLSNMVEMVVAITALRKCELRVVQSSLIGSMLSKMLLVLGTCFFAGGLRFSEQDFNADATQIHSSLLSISVGALLLPAAYHFATSATDDESSHTQKIDILKMSHGVSIVLLVVYCGYLIFQLWSHTHFYTDHPSNHGRSNSKRLRPLHPPVATPRSSPKPSPYSSRSSSHARGRTTESDVTIAAQPEDWSHVNLDEQNEKSRPVSRGGSASAFSDDSTQCPSPLASTHAEREKELEKEEEEGELQPELSWFMTIFLMTAVTVMVSFNAEWLVSSLDTISTTISKEWIALIMLPAISSIAECVTAANVSMKDQLTLSVSVAISSTIQTALFVIPFMVTLGWALGKPLALLFDPFESVVLYISVQVMTNVVADGKSNWLEGMILTCLYVIIAISFWFYPGSDFSSHLSVCV</sequence>
<feature type="transmembrane region" description="Helical" evidence="9">
    <location>
        <begin position="592"/>
        <end position="612"/>
    </location>
</feature>
<dbReference type="AlphaFoldDB" id="A0A165ZX05"/>
<evidence type="ECO:0000313" key="12">
    <source>
        <dbReference type="Proteomes" id="UP000076532"/>
    </source>
</evidence>
<feature type="transmembrane region" description="Helical" evidence="9">
    <location>
        <begin position="564"/>
        <end position="585"/>
    </location>
</feature>
<evidence type="ECO:0000256" key="1">
    <source>
        <dbReference type="ARBA" id="ARBA00004127"/>
    </source>
</evidence>
<feature type="region of interest" description="Disordered" evidence="8">
    <location>
        <begin position="1"/>
        <end position="45"/>
    </location>
</feature>
<feature type="transmembrane region" description="Helical" evidence="9">
    <location>
        <begin position="318"/>
        <end position="336"/>
    </location>
</feature>
<keyword evidence="4 9" id="KW-0812">Transmembrane</keyword>
<keyword evidence="6" id="KW-0406">Ion transport</keyword>
<evidence type="ECO:0000256" key="5">
    <source>
        <dbReference type="ARBA" id="ARBA00022989"/>
    </source>
</evidence>
<dbReference type="GO" id="GO:0000329">
    <property type="term" value="C:fungal-type vacuole membrane"/>
    <property type="evidence" value="ECO:0007669"/>
    <property type="project" value="TreeGrafter"/>
</dbReference>
<feature type="transmembrane region" description="Helical" evidence="9">
    <location>
        <begin position="535"/>
        <end position="558"/>
    </location>
</feature>
<proteinExistence type="inferred from homology"/>
<keyword evidence="12" id="KW-1185">Reference proteome</keyword>
<protein>
    <recommendedName>
        <fullName evidence="10">Sodium/calcium exchanger membrane region domain-containing protein</fullName>
    </recommendedName>
</protein>
<reference evidence="11 12" key="1">
    <citation type="journal article" date="2016" name="Mol. Biol. Evol.">
        <title>Comparative Genomics of Early-Diverging Mushroom-Forming Fungi Provides Insights into the Origins of Lignocellulose Decay Capabilities.</title>
        <authorList>
            <person name="Nagy L.G."/>
            <person name="Riley R."/>
            <person name="Tritt A."/>
            <person name="Adam C."/>
            <person name="Daum C."/>
            <person name="Floudas D."/>
            <person name="Sun H."/>
            <person name="Yadav J.S."/>
            <person name="Pangilinan J."/>
            <person name="Larsson K.H."/>
            <person name="Matsuura K."/>
            <person name="Barry K."/>
            <person name="Labutti K."/>
            <person name="Kuo R."/>
            <person name="Ohm R.A."/>
            <person name="Bhattacharya S.S."/>
            <person name="Shirouzu T."/>
            <person name="Yoshinaga Y."/>
            <person name="Martin F.M."/>
            <person name="Grigoriev I.V."/>
            <person name="Hibbett D.S."/>
        </authorList>
    </citation>
    <scope>NUCLEOTIDE SEQUENCE [LARGE SCALE GENOMIC DNA]</scope>
    <source>
        <strain evidence="11 12">CBS 109695</strain>
    </source>
</reference>
<feature type="transmembrane region" description="Helical" evidence="9">
    <location>
        <begin position="502"/>
        <end position="523"/>
    </location>
</feature>
<dbReference type="GO" id="GO:0006874">
    <property type="term" value="P:intracellular calcium ion homeostasis"/>
    <property type="evidence" value="ECO:0007669"/>
    <property type="project" value="TreeGrafter"/>
</dbReference>
<feature type="transmembrane region" description="Helical" evidence="9">
    <location>
        <begin position="243"/>
        <end position="266"/>
    </location>
</feature>
<dbReference type="Pfam" id="PF01699">
    <property type="entry name" value="Na_Ca_ex"/>
    <property type="match status" value="2"/>
</dbReference>
<feature type="compositionally biased region" description="Pro residues" evidence="8">
    <location>
        <begin position="363"/>
        <end position="377"/>
    </location>
</feature>
<feature type="domain" description="Sodium/calcium exchanger membrane region" evidence="10">
    <location>
        <begin position="183"/>
        <end position="339"/>
    </location>
</feature>
<dbReference type="GO" id="GO:0012505">
    <property type="term" value="C:endomembrane system"/>
    <property type="evidence" value="ECO:0007669"/>
    <property type="project" value="UniProtKB-SubCell"/>
</dbReference>
<feature type="compositionally biased region" description="Basic and acidic residues" evidence="8">
    <location>
        <begin position="404"/>
        <end position="418"/>
    </location>
</feature>
<organism evidence="11 12">
    <name type="scientific">Athelia psychrophila</name>
    <dbReference type="NCBI Taxonomy" id="1759441"/>
    <lineage>
        <taxon>Eukaryota</taxon>
        <taxon>Fungi</taxon>
        <taxon>Dikarya</taxon>
        <taxon>Basidiomycota</taxon>
        <taxon>Agaricomycotina</taxon>
        <taxon>Agaricomycetes</taxon>
        <taxon>Agaricomycetidae</taxon>
        <taxon>Atheliales</taxon>
        <taxon>Atheliaceae</taxon>
        <taxon>Athelia</taxon>
    </lineage>
</organism>
<evidence type="ECO:0000256" key="2">
    <source>
        <dbReference type="ARBA" id="ARBA00008170"/>
    </source>
</evidence>
<keyword evidence="7 9" id="KW-0472">Membrane</keyword>
<dbReference type="PANTHER" id="PTHR31503">
    <property type="entry name" value="VACUOLAR CALCIUM ION TRANSPORTER"/>
    <property type="match status" value="1"/>
</dbReference>
<dbReference type="InterPro" id="IPR004713">
    <property type="entry name" value="CaH_exchang"/>
</dbReference>
<feature type="compositionally biased region" description="Polar residues" evidence="8">
    <location>
        <begin position="427"/>
        <end position="441"/>
    </location>
</feature>
<feature type="region of interest" description="Disordered" evidence="8">
    <location>
        <begin position="349"/>
        <end position="458"/>
    </location>
</feature>
<dbReference type="PANTHER" id="PTHR31503:SF20">
    <property type="entry name" value="CA(2+)_H(+) EXCHANGER, PUTATIVE (EUROFUNG)-RELATED"/>
    <property type="match status" value="1"/>
</dbReference>
<evidence type="ECO:0000259" key="10">
    <source>
        <dbReference type="Pfam" id="PF01699"/>
    </source>
</evidence>
<evidence type="ECO:0000256" key="7">
    <source>
        <dbReference type="ARBA" id="ARBA00023136"/>
    </source>
</evidence>
<dbReference type="OrthoDB" id="1699231at2759"/>
<accession>A0A165ZX05</accession>
<dbReference type="InterPro" id="IPR044880">
    <property type="entry name" value="NCX_ion-bd_dom_sf"/>
</dbReference>
<evidence type="ECO:0000256" key="8">
    <source>
        <dbReference type="SAM" id="MobiDB-lite"/>
    </source>
</evidence>
<feature type="region of interest" description="Disordered" evidence="8">
    <location>
        <begin position="69"/>
        <end position="99"/>
    </location>
</feature>
<evidence type="ECO:0000256" key="6">
    <source>
        <dbReference type="ARBA" id="ARBA00023065"/>
    </source>
</evidence>
<evidence type="ECO:0000256" key="9">
    <source>
        <dbReference type="SAM" id="Phobius"/>
    </source>
</evidence>
<evidence type="ECO:0000313" key="11">
    <source>
        <dbReference type="EMBL" id="KZP11019.1"/>
    </source>
</evidence>
<evidence type="ECO:0000256" key="3">
    <source>
        <dbReference type="ARBA" id="ARBA00022448"/>
    </source>
</evidence>
<dbReference type="STRING" id="436010.A0A165ZX05"/>
<gene>
    <name evidence="11" type="ORF">FIBSPDRAFT_1050968</name>
</gene>
<feature type="transmembrane region" description="Helical" evidence="9">
    <location>
        <begin position="278"/>
        <end position="298"/>
    </location>
</feature>